<accession>A0AAV9DQJ3</accession>
<dbReference type="EMBL" id="JAUJYO010000011">
    <property type="protein sequence ID" value="KAK1303966.1"/>
    <property type="molecule type" value="Genomic_DNA"/>
</dbReference>
<name>A0AAV9DQJ3_ACOCL</name>
<dbReference type="AlphaFoldDB" id="A0AAV9DQJ3"/>
<evidence type="ECO:0000313" key="3">
    <source>
        <dbReference type="Proteomes" id="UP001180020"/>
    </source>
</evidence>
<comment type="caution">
    <text evidence="2">The sequence shown here is derived from an EMBL/GenBank/DDBJ whole genome shotgun (WGS) entry which is preliminary data.</text>
</comment>
<dbReference type="PANTHER" id="PTHR37767">
    <property type="entry name" value="HYDROXYPROLINE-RICH GLYCOPROTEIN FAMILY PROTEIN"/>
    <property type="match status" value="1"/>
</dbReference>
<dbReference type="Pfam" id="PF05097">
    <property type="entry name" value="DUF688"/>
    <property type="match status" value="1"/>
</dbReference>
<evidence type="ECO:0008006" key="4">
    <source>
        <dbReference type="Google" id="ProtNLM"/>
    </source>
</evidence>
<reference evidence="2" key="1">
    <citation type="journal article" date="2023" name="Nat. Commun.">
        <title>Diploid and tetraploid genomes of Acorus and the evolution of monocots.</title>
        <authorList>
            <person name="Ma L."/>
            <person name="Liu K.W."/>
            <person name="Li Z."/>
            <person name="Hsiao Y.Y."/>
            <person name="Qi Y."/>
            <person name="Fu T."/>
            <person name="Tang G.D."/>
            <person name="Zhang D."/>
            <person name="Sun W.H."/>
            <person name="Liu D.K."/>
            <person name="Li Y."/>
            <person name="Chen G.Z."/>
            <person name="Liu X.D."/>
            <person name="Liao X.Y."/>
            <person name="Jiang Y.T."/>
            <person name="Yu X."/>
            <person name="Hao Y."/>
            <person name="Huang J."/>
            <person name="Zhao X.W."/>
            <person name="Ke S."/>
            <person name="Chen Y.Y."/>
            <person name="Wu W.L."/>
            <person name="Hsu J.L."/>
            <person name="Lin Y.F."/>
            <person name="Huang M.D."/>
            <person name="Li C.Y."/>
            <person name="Huang L."/>
            <person name="Wang Z.W."/>
            <person name="Zhao X."/>
            <person name="Zhong W.Y."/>
            <person name="Peng D.H."/>
            <person name="Ahmad S."/>
            <person name="Lan S."/>
            <person name="Zhang J.S."/>
            <person name="Tsai W.C."/>
            <person name="Van de Peer Y."/>
            <person name="Liu Z.J."/>
        </authorList>
    </citation>
    <scope>NUCLEOTIDE SEQUENCE</scope>
    <source>
        <strain evidence="2">CP</strain>
    </source>
</reference>
<keyword evidence="3" id="KW-1185">Reference proteome</keyword>
<sequence>MADETGLSIANHRHRERQSVSVPFLWEDRPGRPKKDWKLKPSPVFSVRVPVSPAASIPFGWEQKPGTPLPEFLKPQTDCPILPLPPPAGLIHIPSLEKSEEMFDLDVEAFVFDTKNISTNGSAENWDSSTTEEEDSSSSGSMASADASVLQFLFPLFSPEAGFLEKKFNEDGKQAQPVLQEPPTKDDCRVRRNVLARRTLTLGELILMSRKLSCARRTAEQPQAKKPAFLTEFVKKSAIACIMCGTSSDY</sequence>
<evidence type="ECO:0000256" key="1">
    <source>
        <dbReference type="SAM" id="MobiDB-lite"/>
    </source>
</evidence>
<evidence type="ECO:0000313" key="2">
    <source>
        <dbReference type="EMBL" id="KAK1303966.1"/>
    </source>
</evidence>
<protein>
    <recommendedName>
        <fullName evidence="4">Hydroxyproline-rich glycoprotein family protein</fullName>
    </recommendedName>
</protein>
<reference evidence="2" key="2">
    <citation type="submission" date="2023-06" db="EMBL/GenBank/DDBJ databases">
        <authorList>
            <person name="Ma L."/>
            <person name="Liu K.-W."/>
            <person name="Li Z."/>
            <person name="Hsiao Y.-Y."/>
            <person name="Qi Y."/>
            <person name="Fu T."/>
            <person name="Tang G."/>
            <person name="Zhang D."/>
            <person name="Sun W.-H."/>
            <person name="Liu D.-K."/>
            <person name="Li Y."/>
            <person name="Chen G.-Z."/>
            <person name="Liu X.-D."/>
            <person name="Liao X.-Y."/>
            <person name="Jiang Y.-T."/>
            <person name="Yu X."/>
            <person name="Hao Y."/>
            <person name="Huang J."/>
            <person name="Zhao X.-W."/>
            <person name="Ke S."/>
            <person name="Chen Y.-Y."/>
            <person name="Wu W.-L."/>
            <person name="Hsu J.-L."/>
            <person name="Lin Y.-F."/>
            <person name="Huang M.-D."/>
            <person name="Li C.-Y."/>
            <person name="Huang L."/>
            <person name="Wang Z.-W."/>
            <person name="Zhao X."/>
            <person name="Zhong W.-Y."/>
            <person name="Peng D.-H."/>
            <person name="Ahmad S."/>
            <person name="Lan S."/>
            <person name="Zhang J.-S."/>
            <person name="Tsai W.-C."/>
            <person name="Van De Peer Y."/>
            <person name="Liu Z.-J."/>
        </authorList>
    </citation>
    <scope>NUCLEOTIDE SEQUENCE</scope>
    <source>
        <strain evidence="2">CP</strain>
        <tissue evidence="2">Leaves</tissue>
    </source>
</reference>
<proteinExistence type="predicted"/>
<dbReference type="InterPro" id="IPR007789">
    <property type="entry name" value="DUF688"/>
</dbReference>
<gene>
    <name evidence="2" type="ORF">QJS10_CPB11g00505</name>
</gene>
<dbReference type="Proteomes" id="UP001180020">
    <property type="component" value="Unassembled WGS sequence"/>
</dbReference>
<organism evidence="2 3">
    <name type="scientific">Acorus calamus</name>
    <name type="common">Sweet flag</name>
    <dbReference type="NCBI Taxonomy" id="4465"/>
    <lineage>
        <taxon>Eukaryota</taxon>
        <taxon>Viridiplantae</taxon>
        <taxon>Streptophyta</taxon>
        <taxon>Embryophyta</taxon>
        <taxon>Tracheophyta</taxon>
        <taxon>Spermatophyta</taxon>
        <taxon>Magnoliopsida</taxon>
        <taxon>Liliopsida</taxon>
        <taxon>Acoraceae</taxon>
        <taxon>Acorus</taxon>
    </lineage>
</organism>
<dbReference type="PANTHER" id="PTHR37767:SF1">
    <property type="entry name" value="HYDROXYPROLINE-RICH GLYCOPROTEIN FAMILY PROTEIN"/>
    <property type="match status" value="1"/>
</dbReference>
<feature type="region of interest" description="Disordered" evidence="1">
    <location>
        <begin position="121"/>
        <end position="141"/>
    </location>
</feature>